<dbReference type="EMBL" id="CAFBNE010000133">
    <property type="protein sequence ID" value="CAB4967073.1"/>
    <property type="molecule type" value="Genomic_DNA"/>
</dbReference>
<gene>
    <name evidence="1" type="ORF">UFOPK3772_02899</name>
</gene>
<reference evidence="1" key="1">
    <citation type="submission" date="2020-05" db="EMBL/GenBank/DDBJ databases">
        <authorList>
            <person name="Chiriac C."/>
            <person name="Salcher M."/>
            <person name="Ghai R."/>
            <person name="Kavagutti S V."/>
        </authorList>
    </citation>
    <scope>NUCLEOTIDE SEQUENCE</scope>
</reference>
<dbReference type="AlphaFoldDB" id="A0A6J7LK27"/>
<name>A0A6J7LK27_9ZZZZ</name>
<protein>
    <submittedName>
        <fullName evidence="1">Unannotated protein</fullName>
    </submittedName>
</protein>
<proteinExistence type="predicted"/>
<sequence length="197" mass="22571">MEDFEGMVITNMADDADPSFWSWRSVDLRRHLEDLEFDAYEGAKAREDRNAVFASAFELLTPVALEVLQDFNLHVLAGVGDITVQPLSHREGLGLFGTWECSWPEQRGARSRFDDSLIPPLQLQVFFPGNFTHGHLMIGRPFYEDQPVSCWLMQVTDESDAWRQRHALESICETQVHEMIFTANWRIIPPVIGDHAP</sequence>
<organism evidence="1">
    <name type="scientific">freshwater metagenome</name>
    <dbReference type="NCBI Taxonomy" id="449393"/>
    <lineage>
        <taxon>unclassified sequences</taxon>
        <taxon>metagenomes</taxon>
        <taxon>ecological metagenomes</taxon>
    </lineage>
</organism>
<evidence type="ECO:0000313" key="1">
    <source>
        <dbReference type="EMBL" id="CAB4967073.1"/>
    </source>
</evidence>
<accession>A0A6J7LK27</accession>